<keyword evidence="1" id="KW-1133">Transmembrane helix</keyword>
<feature type="transmembrane region" description="Helical" evidence="1">
    <location>
        <begin position="49"/>
        <end position="69"/>
    </location>
</feature>
<dbReference type="EMBL" id="JACHGF010000010">
    <property type="protein sequence ID" value="MBB5286565.1"/>
    <property type="molecule type" value="Genomic_DNA"/>
</dbReference>
<reference evidence="2 3" key="1">
    <citation type="submission" date="2020-08" db="EMBL/GenBank/DDBJ databases">
        <title>Genomic Encyclopedia of Type Strains, Phase IV (KMG-IV): sequencing the most valuable type-strain genomes for metagenomic binning, comparative biology and taxonomic classification.</title>
        <authorList>
            <person name="Goeker M."/>
        </authorList>
    </citation>
    <scope>NUCLEOTIDE SEQUENCE [LARGE SCALE GENOMIC DNA]</scope>
    <source>
        <strain evidence="2 3">DSM 105074</strain>
    </source>
</reference>
<name>A0A840TUI0_9BACT</name>
<accession>A0A840TUI0</accession>
<comment type="caution">
    <text evidence="2">The sequence shown here is derived from an EMBL/GenBank/DDBJ whole genome shotgun (WGS) entry which is preliminary data.</text>
</comment>
<gene>
    <name evidence="2" type="ORF">HNQ92_004726</name>
</gene>
<sequence>MNLFNRFKNWKGSLSPLKRLFVSFVIFWFFNLILHVVIFHFMPRIDYSLSYHLVYTFFLTILFTLLFKWKELKDVFKRQSTQ</sequence>
<keyword evidence="1" id="KW-0812">Transmembrane</keyword>
<keyword evidence="3" id="KW-1185">Reference proteome</keyword>
<keyword evidence="1" id="KW-0472">Membrane</keyword>
<proteinExistence type="predicted"/>
<evidence type="ECO:0000313" key="3">
    <source>
        <dbReference type="Proteomes" id="UP000557307"/>
    </source>
</evidence>
<evidence type="ECO:0000313" key="2">
    <source>
        <dbReference type="EMBL" id="MBB5286565.1"/>
    </source>
</evidence>
<dbReference type="AlphaFoldDB" id="A0A840TUI0"/>
<feature type="transmembrane region" description="Helical" evidence="1">
    <location>
        <begin position="20"/>
        <end position="43"/>
    </location>
</feature>
<organism evidence="2 3">
    <name type="scientific">Rhabdobacter roseus</name>
    <dbReference type="NCBI Taxonomy" id="1655419"/>
    <lineage>
        <taxon>Bacteria</taxon>
        <taxon>Pseudomonadati</taxon>
        <taxon>Bacteroidota</taxon>
        <taxon>Cytophagia</taxon>
        <taxon>Cytophagales</taxon>
        <taxon>Cytophagaceae</taxon>
        <taxon>Rhabdobacter</taxon>
    </lineage>
</organism>
<dbReference type="Proteomes" id="UP000557307">
    <property type="component" value="Unassembled WGS sequence"/>
</dbReference>
<protein>
    <submittedName>
        <fullName evidence="2">Uncharacterized protein</fullName>
    </submittedName>
</protein>
<evidence type="ECO:0000256" key="1">
    <source>
        <dbReference type="SAM" id="Phobius"/>
    </source>
</evidence>